<dbReference type="Proteomes" id="UP000598271">
    <property type="component" value="Unassembled WGS sequence"/>
</dbReference>
<dbReference type="Gene3D" id="3.40.630.30">
    <property type="match status" value="1"/>
</dbReference>
<dbReference type="InterPro" id="IPR038740">
    <property type="entry name" value="BioF2-like_GNAT_dom"/>
</dbReference>
<reference evidence="2 3" key="1">
    <citation type="journal article" date="2014" name="Int. J. Syst. Evol. Microbiol.">
        <title>Complete genome sequence of Corynebacterium casei LMG S-19264T (=DSM 44701T), isolated from a smear-ripened cheese.</title>
        <authorList>
            <consortium name="US DOE Joint Genome Institute (JGI-PGF)"/>
            <person name="Walter F."/>
            <person name="Albersmeier A."/>
            <person name="Kalinowski J."/>
            <person name="Ruckert C."/>
        </authorList>
    </citation>
    <scope>NUCLEOTIDE SEQUENCE [LARGE SCALE GENOMIC DNA]</scope>
    <source>
        <strain evidence="2 3">KCTC 12866</strain>
    </source>
</reference>
<comment type="caution">
    <text evidence="2">The sequence shown here is derived from an EMBL/GenBank/DDBJ whole genome shotgun (WGS) entry which is preliminary data.</text>
</comment>
<gene>
    <name evidence="2" type="ORF">GCM10007390_10370</name>
</gene>
<sequence>MQPPALLKRHQIDDQAWNALIERSEYPVIYPYTWYLDCVSPGWQCLVWPSAQNYEIVMPLPVKKRWGLAVVQQPLFCQYLGLFSESELSEEAMAVFLESLSRHFIYISSYDFHPRHTPLLRKLTTFHPEFETTNKSTHWLNLKKPYTQLAYGYKKDRKNNLKKSKKYRWDWIESQDAGPLITLFRKNHAPKIKNVKESAYQLLSDLASLVLEKNSGIIRYARIGPEIHAGVMVLEENGMGIYIFNAADAVGRKGNARTFLLDQYFREAAGQLRTFDFESPEVDSISAFYESFGAEKRAFFSIKKNELPFPLRQLQNFRRGLMIWRETSLYARSAKP</sequence>
<name>A0A8J3G8G5_9BACT</name>
<evidence type="ECO:0000259" key="1">
    <source>
        <dbReference type="Pfam" id="PF13480"/>
    </source>
</evidence>
<dbReference type="AlphaFoldDB" id="A0A8J3G8G5"/>
<accession>A0A8J3G8G5</accession>
<feature type="domain" description="BioF2-like acetyltransferase" evidence="1">
    <location>
        <begin position="159"/>
        <end position="277"/>
    </location>
</feature>
<keyword evidence="3" id="KW-1185">Reference proteome</keyword>
<organism evidence="2 3">
    <name type="scientific">Persicitalea jodogahamensis</name>
    <dbReference type="NCBI Taxonomy" id="402147"/>
    <lineage>
        <taxon>Bacteria</taxon>
        <taxon>Pseudomonadati</taxon>
        <taxon>Bacteroidota</taxon>
        <taxon>Cytophagia</taxon>
        <taxon>Cytophagales</taxon>
        <taxon>Spirosomataceae</taxon>
        <taxon>Persicitalea</taxon>
    </lineage>
</organism>
<dbReference type="Pfam" id="PF13480">
    <property type="entry name" value="Acetyltransf_6"/>
    <property type="match status" value="1"/>
</dbReference>
<protein>
    <recommendedName>
        <fullName evidence="1">BioF2-like acetyltransferase domain-containing protein</fullName>
    </recommendedName>
</protein>
<evidence type="ECO:0000313" key="3">
    <source>
        <dbReference type="Proteomes" id="UP000598271"/>
    </source>
</evidence>
<dbReference type="EMBL" id="BMXF01000001">
    <property type="protein sequence ID" value="GHB58756.1"/>
    <property type="molecule type" value="Genomic_DNA"/>
</dbReference>
<proteinExistence type="predicted"/>
<evidence type="ECO:0000313" key="2">
    <source>
        <dbReference type="EMBL" id="GHB58756.1"/>
    </source>
</evidence>